<evidence type="ECO:0000259" key="1">
    <source>
        <dbReference type="Pfam" id="PF23542"/>
    </source>
</evidence>
<proteinExistence type="predicted"/>
<dbReference type="AlphaFoldDB" id="A0A2R6C8I4"/>
<evidence type="ECO:0000313" key="2">
    <source>
        <dbReference type="EMBL" id="PSO07212.1"/>
    </source>
</evidence>
<protein>
    <recommendedName>
        <fullName evidence="1">DUF1512 domain-containing protein</fullName>
    </recommendedName>
</protein>
<evidence type="ECO:0000313" key="3">
    <source>
        <dbReference type="Proteomes" id="UP000242015"/>
    </source>
</evidence>
<feature type="non-terminal residue" evidence="2">
    <location>
        <position position="1"/>
    </location>
</feature>
<comment type="caution">
    <text evidence="2">The sequence shown here is derived from an EMBL/GenBank/DDBJ whole genome shotgun (WGS) entry which is preliminary data.</text>
</comment>
<accession>A0A2R6C8I4</accession>
<sequence length="210" mass="22242">TNNFYLYLQLSMVVPMVLEVARIYKRATKQFLMGVPVGDGIGPLVAVNLLKGAKMEEVEDETEYGEVQFEGRRVLVVKAKGPGATVGKPGKAIAKLVEMNGGRVARIITVDAALKLEGEKTGTVAEGVGAAIGDPGPEKYAIEDVATRFRIPLDAVIVKQSEEEAITAMKKSIADSVPVVIESLTKIIQERTNPGDIVVVAGIGNTAGIP</sequence>
<gene>
    <name evidence="2" type="ORF">B9Q04_12050</name>
</gene>
<dbReference type="Proteomes" id="UP000242015">
    <property type="component" value="Unassembled WGS sequence"/>
</dbReference>
<dbReference type="Pfam" id="PF23542">
    <property type="entry name" value="DUF1512_C"/>
    <property type="match status" value="1"/>
</dbReference>
<feature type="domain" description="DUF1512" evidence="1">
    <location>
        <begin position="37"/>
        <end position="210"/>
    </location>
</feature>
<dbReference type="InterPro" id="IPR056461">
    <property type="entry name" value="DUF1512_C"/>
</dbReference>
<reference evidence="2 3" key="1">
    <citation type="submission" date="2017-04" db="EMBL/GenBank/DDBJ databases">
        <title>Novel microbial lineages endemic to geothermal iron-oxide mats fill important gaps in the evolutionary history of Archaea.</title>
        <authorList>
            <person name="Jay Z.J."/>
            <person name="Beam J.P."/>
            <person name="Dlakic M."/>
            <person name="Rusch D.B."/>
            <person name="Kozubal M.A."/>
            <person name="Inskeep W.P."/>
        </authorList>
    </citation>
    <scope>NUCLEOTIDE SEQUENCE [LARGE SCALE GENOMIC DNA]</scope>
    <source>
        <strain evidence="2">BE_D</strain>
    </source>
</reference>
<name>A0A2R6C8I4_9ARCH</name>
<organism evidence="2 3">
    <name type="scientific">Candidatus Marsarchaeota G2 archaeon BE_D</name>
    <dbReference type="NCBI Taxonomy" id="1978158"/>
    <lineage>
        <taxon>Archaea</taxon>
        <taxon>Candidatus Marsarchaeota</taxon>
        <taxon>Candidatus Marsarchaeota group 2</taxon>
    </lineage>
</organism>
<dbReference type="EMBL" id="NEXF01000300">
    <property type="protein sequence ID" value="PSO07212.1"/>
    <property type="molecule type" value="Genomic_DNA"/>
</dbReference>